<dbReference type="Pfam" id="PF05637">
    <property type="entry name" value="Glyco_transf_34"/>
    <property type="match status" value="1"/>
</dbReference>
<keyword evidence="3" id="KW-0328">Glycosyltransferase</keyword>
<evidence type="ECO:0000256" key="2">
    <source>
        <dbReference type="ARBA" id="ARBA00005664"/>
    </source>
</evidence>
<evidence type="ECO:0000256" key="5">
    <source>
        <dbReference type="SAM" id="MobiDB-lite"/>
    </source>
</evidence>
<dbReference type="GO" id="GO:0016757">
    <property type="term" value="F:glycosyltransferase activity"/>
    <property type="evidence" value="ECO:0007669"/>
    <property type="project" value="UniProtKB-KW"/>
</dbReference>
<keyword evidence="4" id="KW-0808">Transferase</keyword>
<dbReference type="Proteomes" id="UP000822688">
    <property type="component" value="Chromosome 11"/>
</dbReference>
<evidence type="ECO:0000313" key="7">
    <source>
        <dbReference type="Proteomes" id="UP000822688"/>
    </source>
</evidence>
<dbReference type="GO" id="GO:0000139">
    <property type="term" value="C:Golgi membrane"/>
    <property type="evidence" value="ECO:0007669"/>
    <property type="project" value="UniProtKB-SubCell"/>
</dbReference>
<dbReference type="PANTHER" id="PTHR31311">
    <property type="entry name" value="XYLOGLUCAN 6-XYLOSYLTRANSFERASE 5-RELATED-RELATED"/>
    <property type="match status" value="1"/>
</dbReference>
<organism evidence="6 7">
    <name type="scientific">Ceratodon purpureus</name>
    <name type="common">Fire moss</name>
    <name type="synonym">Dicranum purpureum</name>
    <dbReference type="NCBI Taxonomy" id="3225"/>
    <lineage>
        <taxon>Eukaryota</taxon>
        <taxon>Viridiplantae</taxon>
        <taxon>Streptophyta</taxon>
        <taxon>Embryophyta</taxon>
        <taxon>Bryophyta</taxon>
        <taxon>Bryophytina</taxon>
        <taxon>Bryopsida</taxon>
        <taxon>Dicranidae</taxon>
        <taxon>Pseudoditrichales</taxon>
        <taxon>Ditrichaceae</taxon>
        <taxon>Ceratodon</taxon>
    </lineage>
</organism>
<feature type="region of interest" description="Disordered" evidence="5">
    <location>
        <begin position="81"/>
        <end position="111"/>
    </location>
</feature>
<comment type="subcellular location">
    <subcellularLocation>
        <location evidence="1">Golgi apparatus membrane</location>
        <topology evidence="1">Single-pass type II membrane protein</topology>
    </subcellularLocation>
</comment>
<dbReference type="InterPro" id="IPR029044">
    <property type="entry name" value="Nucleotide-diphossugar_trans"/>
</dbReference>
<name>A0A8T0GEZ4_CERPU</name>
<dbReference type="FunFam" id="3.90.550.10:FF:000373">
    <property type="entry name" value="Predicted protein"/>
    <property type="match status" value="1"/>
</dbReference>
<evidence type="ECO:0000256" key="4">
    <source>
        <dbReference type="ARBA" id="ARBA00022679"/>
    </source>
</evidence>
<evidence type="ECO:0000256" key="1">
    <source>
        <dbReference type="ARBA" id="ARBA00004323"/>
    </source>
</evidence>
<keyword evidence="7" id="KW-1185">Reference proteome</keyword>
<dbReference type="AlphaFoldDB" id="A0A8T0GEZ4"/>
<gene>
    <name evidence="6" type="ORF">KC19_11G170300</name>
</gene>
<dbReference type="InterPro" id="IPR008630">
    <property type="entry name" value="Glyco_trans_34"/>
</dbReference>
<accession>A0A8T0GEZ4</accession>
<evidence type="ECO:0000256" key="3">
    <source>
        <dbReference type="ARBA" id="ARBA00022676"/>
    </source>
</evidence>
<proteinExistence type="inferred from homology"/>
<comment type="caution">
    <text evidence="6">The sequence shown here is derived from an EMBL/GenBank/DDBJ whole genome shotgun (WGS) entry which is preliminary data.</text>
</comment>
<reference evidence="6 7" key="1">
    <citation type="submission" date="2020-06" db="EMBL/GenBank/DDBJ databases">
        <title>WGS assembly of Ceratodon purpureus strain R40.</title>
        <authorList>
            <person name="Carey S.B."/>
            <person name="Jenkins J."/>
            <person name="Shu S."/>
            <person name="Lovell J.T."/>
            <person name="Sreedasyam A."/>
            <person name="Maumus F."/>
            <person name="Tiley G.P."/>
            <person name="Fernandez-Pozo N."/>
            <person name="Barry K."/>
            <person name="Chen C."/>
            <person name="Wang M."/>
            <person name="Lipzen A."/>
            <person name="Daum C."/>
            <person name="Saski C.A."/>
            <person name="Payton A.C."/>
            <person name="Mcbreen J.C."/>
            <person name="Conrad R.E."/>
            <person name="Kollar L.M."/>
            <person name="Olsson S."/>
            <person name="Huttunen S."/>
            <person name="Landis J.B."/>
            <person name="Wickett N.J."/>
            <person name="Johnson M.G."/>
            <person name="Rensing S.A."/>
            <person name="Grimwood J."/>
            <person name="Schmutz J."/>
            <person name="Mcdaniel S.F."/>
        </authorList>
    </citation>
    <scope>NUCLEOTIDE SEQUENCE [LARGE SCALE GENOMIC DNA]</scope>
    <source>
        <strain evidence="6 7">R40</strain>
    </source>
</reference>
<dbReference type="PANTHER" id="PTHR31311:SF44">
    <property type="entry name" value="GLYCOSYLTRANSFERASE 2-RELATED"/>
    <property type="match status" value="1"/>
</dbReference>
<dbReference type="Gene3D" id="3.90.550.10">
    <property type="entry name" value="Spore Coat Polysaccharide Biosynthesis Protein SpsA, Chain A"/>
    <property type="match status" value="1"/>
</dbReference>
<comment type="similarity">
    <text evidence="2">Belongs to the glycosyltransferase 34 family.</text>
</comment>
<evidence type="ECO:0000313" key="6">
    <source>
        <dbReference type="EMBL" id="KAG0557976.1"/>
    </source>
</evidence>
<dbReference type="EMBL" id="CM026432">
    <property type="protein sequence ID" value="KAG0557976.1"/>
    <property type="molecule type" value="Genomic_DNA"/>
</dbReference>
<protein>
    <submittedName>
        <fullName evidence="6">Uncharacterized protein</fullName>
    </submittedName>
</protein>
<sequence>MKTPSIIQRSLATPKGRRLRRTINNIKITVLCGLMTILVLRGTIGAGQFGTPAQDFEEIRAHIRFATREYHAARVLSQISEDDDSSWGNAEGAGEVWSDPEKPYSLGPKISDWDSQREQWLSENARAGDPKSSGKPRMLLVTGSQPSSCENPEGDHFLLKSIKNKLDYARLHNIEIFYNMAHLDQEMAGFWAKLPLLRKLMLTNPEVEWIWWMDSDALFTDMSFEVPLEKYENFNLVMYGFDHKVYQQKLWTGLNTGSFFIRNCQWSMDLLDAWAPMGPKGVVRNKAGELLSKSLTGRSNFEADDQSALVYLLITRREEWAPKVLLENSYYLHGYWVDLVGKYEENMAKNHPGYGDDRWPFITHFVGCKPCLKNGGDYPVDTCFKQMDRAFTFADNQILDVLGFRHRKLGSPRVVRVREDTSHPLRLQGKSLDRLPVLEQVI</sequence>